<accession>A0A1S2YBF6</accession>
<dbReference type="PANTHER" id="PTHR31683:SF106">
    <property type="entry name" value="PECTATE LYASE"/>
    <property type="match status" value="1"/>
</dbReference>
<dbReference type="STRING" id="3827.A0A1S2YBF6"/>
<evidence type="ECO:0000256" key="3">
    <source>
        <dbReference type="ARBA" id="ARBA00005220"/>
    </source>
</evidence>
<dbReference type="RefSeq" id="XP_004502359.1">
    <property type="nucleotide sequence ID" value="XM_004502302.3"/>
</dbReference>
<evidence type="ECO:0000256" key="2">
    <source>
        <dbReference type="ARBA" id="ARBA00004191"/>
    </source>
</evidence>
<evidence type="ECO:0000256" key="9">
    <source>
        <dbReference type="ARBA" id="ARBA00022837"/>
    </source>
</evidence>
<protein>
    <recommendedName>
        <fullName evidence="5 11">Pectate lyase</fullName>
        <ecNumber evidence="5 11">4.2.2.2</ecNumber>
    </recommendedName>
</protein>
<dbReference type="EC" id="4.2.2.2" evidence="5 11"/>
<keyword evidence="7 11" id="KW-0479">Metal-binding</keyword>
<dbReference type="PANTHER" id="PTHR31683">
    <property type="entry name" value="PECTATE LYASE 18-RELATED"/>
    <property type="match status" value="1"/>
</dbReference>
<dbReference type="GO" id="GO:0046872">
    <property type="term" value="F:metal ion binding"/>
    <property type="evidence" value="ECO:0007669"/>
    <property type="project" value="UniProtKB-KW"/>
</dbReference>
<gene>
    <name evidence="14" type="primary">LOC101500453</name>
</gene>
<dbReference type="InterPro" id="IPR045032">
    <property type="entry name" value="PEL"/>
</dbReference>
<dbReference type="SUPFAM" id="SSF51126">
    <property type="entry name" value="Pectin lyase-like"/>
    <property type="match status" value="1"/>
</dbReference>
<dbReference type="eggNOG" id="ENOG502QQ5F">
    <property type="taxonomic scope" value="Eukaryota"/>
</dbReference>
<dbReference type="FunFam" id="2.160.20.10:FF:000009">
    <property type="entry name" value="Pectate lyase"/>
    <property type="match status" value="1"/>
</dbReference>
<comment type="similarity">
    <text evidence="4 11">Belongs to the polysaccharide lyase 1 family.</text>
</comment>
<evidence type="ECO:0000256" key="1">
    <source>
        <dbReference type="ARBA" id="ARBA00000695"/>
    </source>
</evidence>
<evidence type="ECO:0000256" key="4">
    <source>
        <dbReference type="ARBA" id="ARBA00010980"/>
    </source>
</evidence>
<dbReference type="InterPro" id="IPR018082">
    <property type="entry name" value="AmbAllergen"/>
</dbReference>
<dbReference type="AlphaFoldDB" id="A0A1S2YBF6"/>
<keyword evidence="6" id="KW-0964">Secreted</keyword>
<sequence>MAFAMSLMLQFLFLAPALIYSSPVEDPESVVQQVQKSIIENEQRRKLGYYSCGTSNPIDDCWRCDPNWEMNRKRLAECAIGFGRKAIGGKDGKFYMVIDSSDDPVNPKPGTLRHGVIQQEPLWIIFEHDMVINLKMDLLVNSYKTIDGRGANVHIAEGPCIRVQQKSNIIIHGIHIHHCVRGGSGYVSDSPNHRVMKTRSDGDGITIFGSTHVWVDHCSLSNCFDGLIDVVHGSTAITISNNYMTHHNKVMLLGHSDSYDEDKIMQVTIAFNHFGEGLGGRMPRCRFGYFHVVNNDYTHWQQYAIGGSSSPTIFSQGNRFLAPEDDDHKEITKHFDSSDGEWKNWNWRSEGDLMLNGAFFTSSGAGASSSTYAKASSMAARPPMLVASMTAGAGALRCKKGYHCY</sequence>
<keyword evidence="6" id="KW-0134">Cell wall</keyword>
<organism evidence="13 14">
    <name type="scientific">Cicer arietinum</name>
    <name type="common">Chickpea</name>
    <name type="synonym">Garbanzo</name>
    <dbReference type="NCBI Taxonomy" id="3827"/>
    <lineage>
        <taxon>Eukaryota</taxon>
        <taxon>Viridiplantae</taxon>
        <taxon>Streptophyta</taxon>
        <taxon>Embryophyta</taxon>
        <taxon>Tracheophyta</taxon>
        <taxon>Spermatophyta</taxon>
        <taxon>Magnoliopsida</taxon>
        <taxon>eudicotyledons</taxon>
        <taxon>Gunneridae</taxon>
        <taxon>Pentapetalae</taxon>
        <taxon>rosids</taxon>
        <taxon>fabids</taxon>
        <taxon>Fabales</taxon>
        <taxon>Fabaceae</taxon>
        <taxon>Papilionoideae</taxon>
        <taxon>50 kb inversion clade</taxon>
        <taxon>NPAAA clade</taxon>
        <taxon>Hologalegina</taxon>
        <taxon>IRL clade</taxon>
        <taxon>Cicereae</taxon>
        <taxon>Cicer</taxon>
    </lineage>
</organism>
<comment type="cofactor">
    <cofactor evidence="11">
        <name>Ca(2+)</name>
        <dbReference type="ChEBI" id="CHEBI:29108"/>
    </cofactor>
    <text evidence="11">Binds 1 Ca(2+) ion. Required for its activity.</text>
</comment>
<evidence type="ECO:0000256" key="8">
    <source>
        <dbReference type="ARBA" id="ARBA00022729"/>
    </source>
</evidence>
<evidence type="ECO:0000259" key="12">
    <source>
        <dbReference type="SMART" id="SM00656"/>
    </source>
</evidence>
<dbReference type="Pfam" id="PF00544">
    <property type="entry name" value="Pectate_lyase_4"/>
    <property type="match status" value="1"/>
</dbReference>
<evidence type="ECO:0000256" key="6">
    <source>
        <dbReference type="ARBA" id="ARBA00022512"/>
    </source>
</evidence>
<dbReference type="InterPro" id="IPR012334">
    <property type="entry name" value="Pectin_lyas_fold"/>
</dbReference>
<dbReference type="KEGG" id="cam:101500453"/>
<keyword evidence="8 11" id="KW-0732">Signal</keyword>
<keyword evidence="9 11" id="KW-0106">Calcium</keyword>
<comment type="subcellular location">
    <subcellularLocation>
        <location evidence="2">Secreted</location>
        <location evidence="2">Cell wall</location>
    </subcellularLocation>
</comment>
<evidence type="ECO:0000313" key="13">
    <source>
        <dbReference type="Proteomes" id="UP000087171"/>
    </source>
</evidence>
<evidence type="ECO:0000256" key="11">
    <source>
        <dbReference type="RuleBase" id="RU361123"/>
    </source>
</evidence>
<evidence type="ECO:0000256" key="7">
    <source>
        <dbReference type="ARBA" id="ARBA00022723"/>
    </source>
</evidence>
<comment type="catalytic activity">
    <reaction evidence="1 11">
        <text>Eliminative cleavage of (1-&gt;4)-alpha-D-galacturonan to give oligosaccharides with 4-deoxy-alpha-D-galact-4-enuronosyl groups at their non-reducing ends.</text>
        <dbReference type="EC" id="4.2.2.2"/>
    </reaction>
</comment>
<keyword evidence="10 11" id="KW-0456">Lyase</keyword>
<dbReference type="Proteomes" id="UP000087171">
    <property type="component" value="Chromosome Ca5"/>
</dbReference>
<dbReference type="SMART" id="SM00656">
    <property type="entry name" value="Amb_all"/>
    <property type="match status" value="1"/>
</dbReference>
<dbReference type="UniPathway" id="UPA00545">
    <property type="reaction ID" value="UER00824"/>
</dbReference>
<dbReference type="InterPro" id="IPR002022">
    <property type="entry name" value="Pec_lyase"/>
</dbReference>
<dbReference type="OrthoDB" id="1637350at2759"/>
<comment type="pathway">
    <text evidence="3 11">Glycan metabolism; pectin degradation; 2-dehydro-3-deoxy-D-gluconate from pectin: step 2/5.</text>
</comment>
<proteinExistence type="inferred from homology"/>
<dbReference type="Gene3D" id="2.160.20.10">
    <property type="entry name" value="Single-stranded right-handed beta-helix, Pectin lyase-like"/>
    <property type="match status" value="1"/>
</dbReference>
<reference evidence="13" key="1">
    <citation type="journal article" date="2013" name="Nat. Biotechnol.">
        <title>Draft genome sequence of chickpea (Cicer arietinum) provides a resource for trait improvement.</title>
        <authorList>
            <person name="Varshney R.K."/>
            <person name="Song C."/>
            <person name="Saxena R.K."/>
            <person name="Azam S."/>
            <person name="Yu S."/>
            <person name="Sharpe A.G."/>
            <person name="Cannon S."/>
            <person name="Baek J."/>
            <person name="Rosen B.D."/>
            <person name="Tar'an B."/>
            <person name="Millan T."/>
            <person name="Zhang X."/>
            <person name="Ramsay L.D."/>
            <person name="Iwata A."/>
            <person name="Wang Y."/>
            <person name="Nelson W."/>
            <person name="Farmer A.D."/>
            <person name="Gaur P.M."/>
            <person name="Soderlund C."/>
            <person name="Penmetsa R.V."/>
            <person name="Xu C."/>
            <person name="Bharti A.K."/>
            <person name="He W."/>
            <person name="Winter P."/>
            <person name="Zhao S."/>
            <person name="Hane J.K."/>
            <person name="Carrasquilla-Garcia N."/>
            <person name="Condie J.A."/>
            <person name="Upadhyaya H.D."/>
            <person name="Luo M.C."/>
            <person name="Thudi M."/>
            <person name="Gowda C.L."/>
            <person name="Singh N.P."/>
            <person name="Lichtenzveig J."/>
            <person name="Gali K.K."/>
            <person name="Rubio J."/>
            <person name="Nadarajan N."/>
            <person name="Dolezel J."/>
            <person name="Bansal K.C."/>
            <person name="Xu X."/>
            <person name="Edwards D."/>
            <person name="Zhang G."/>
            <person name="Kahl G."/>
            <person name="Gil J."/>
            <person name="Singh K.B."/>
            <person name="Datta S.K."/>
            <person name="Jackson S.A."/>
            <person name="Wang J."/>
            <person name="Cook D.R."/>
        </authorList>
    </citation>
    <scope>NUCLEOTIDE SEQUENCE [LARGE SCALE GENOMIC DNA]</scope>
    <source>
        <strain evidence="13">cv. CDC Frontier</strain>
    </source>
</reference>
<feature type="domain" description="Pectate lyase" evidence="12">
    <location>
        <begin position="129"/>
        <end position="326"/>
    </location>
</feature>
<feature type="signal peptide" evidence="11">
    <location>
        <begin position="1"/>
        <end position="21"/>
    </location>
</feature>
<dbReference type="InterPro" id="IPR011050">
    <property type="entry name" value="Pectin_lyase_fold/virulence"/>
</dbReference>
<evidence type="ECO:0000256" key="10">
    <source>
        <dbReference type="ARBA" id="ARBA00023239"/>
    </source>
</evidence>
<dbReference type="GO" id="GO:0030570">
    <property type="term" value="F:pectate lyase activity"/>
    <property type="evidence" value="ECO:0007669"/>
    <property type="project" value="UniProtKB-EC"/>
</dbReference>
<dbReference type="PRINTS" id="PR00807">
    <property type="entry name" value="AMBALLERGEN"/>
</dbReference>
<feature type="chain" id="PRO_5010009050" description="Pectate lyase" evidence="11">
    <location>
        <begin position="22"/>
        <end position="405"/>
    </location>
</feature>
<reference evidence="14" key="2">
    <citation type="submission" date="2025-08" db="UniProtKB">
        <authorList>
            <consortium name="RefSeq"/>
        </authorList>
    </citation>
    <scope>IDENTIFICATION</scope>
    <source>
        <tissue evidence="14">Etiolated seedlings</tissue>
    </source>
</reference>
<dbReference type="PaxDb" id="3827-XP_004502359.1"/>
<dbReference type="GeneID" id="101500453"/>
<keyword evidence="13" id="KW-1185">Reference proteome</keyword>
<evidence type="ECO:0000313" key="14">
    <source>
        <dbReference type="RefSeq" id="XP_004502359.1"/>
    </source>
</evidence>
<evidence type="ECO:0000256" key="5">
    <source>
        <dbReference type="ARBA" id="ARBA00012272"/>
    </source>
</evidence>
<dbReference type="GO" id="GO:0045490">
    <property type="term" value="P:pectin catabolic process"/>
    <property type="evidence" value="ECO:0007669"/>
    <property type="project" value="UniProtKB-UniPathway"/>
</dbReference>
<name>A0A1S2YBF6_CICAR</name>